<evidence type="ECO:0000256" key="3">
    <source>
        <dbReference type="ARBA" id="ARBA00022603"/>
    </source>
</evidence>
<evidence type="ECO:0000256" key="8">
    <source>
        <dbReference type="ARBA" id="ARBA00022857"/>
    </source>
</evidence>
<evidence type="ECO:0000256" key="6">
    <source>
        <dbReference type="ARBA" id="ARBA00022694"/>
    </source>
</evidence>
<dbReference type="GO" id="GO:0030488">
    <property type="term" value="P:tRNA methylation"/>
    <property type="evidence" value="ECO:0007669"/>
    <property type="project" value="TreeGrafter"/>
</dbReference>
<accession>A0A9D1HIM2</accession>
<dbReference type="GO" id="GO:0002098">
    <property type="term" value="P:tRNA wobble uridine modification"/>
    <property type="evidence" value="ECO:0007669"/>
    <property type="project" value="TreeGrafter"/>
</dbReference>
<keyword evidence="5 10" id="KW-0808">Transferase</keyword>
<comment type="catalytic activity">
    <reaction evidence="10">
        <text>uridine(54) in tRNA + (6R)-5,10-methylene-5,6,7,8-tetrahydrofolate + NADH + H(+) = 5-methyluridine(54) in tRNA + (6S)-5,6,7,8-tetrahydrofolate + NAD(+)</text>
        <dbReference type="Rhea" id="RHEA:16873"/>
        <dbReference type="Rhea" id="RHEA-COMP:10167"/>
        <dbReference type="Rhea" id="RHEA-COMP:10193"/>
        <dbReference type="ChEBI" id="CHEBI:15378"/>
        <dbReference type="ChEBI" id="CHEBI:15636"/>
        <dbReference type="ChEBI" id="CHEBI:57453"/>
        <dbReference type="ChEBI" id="CHEBI:57540"/>
        <dbReference type="ChEBI" id="CHEBI:57945"/>
        <dbReference type="ChEBI" id="CHEBI:65315"/>
        <dbReference type="ChEBI" id="CHEBI:74447"/>
        <dbReference type="EC" id="2.1.1.74"/>
    </reaction>
</comment>
<dbReference type="InterPro" id="IPR040131">
    <property type="entry name" value="MnmG_N"/>
</dbReference>
<keyword evidence="6 10" id="KW-0819">tRNA processing</keyword>
<evidence type="ECO:0000259" key="11">
    <source>
        <dbReference type="Pfam" id="PF01134"/>
    </source>
</evidence>
<dbReference type="Proteomes" id="UP000824124">
    <property type="component" value="Unassembled WGS sequence"/>
</dbReference>
<dbReference type="Gene3D" id="3.50.50.60">
    <property type="entry name" value="FAD/NAD(P)-binding domain"/>
    <property type="match status" value="2"/>
</dbReference>
<comment type="function">
    <text evidence="10">Catalyzes the folate-dependent formation of 5-methyl-uridine at position 54 (M-5-U54) in all tRNAs.</text>
</comment>
<comment type="catalytic activity">
    <reaction evidence="10">
        <text>uridine(54) in tRNA + (6R)-5,10-methylene-5,6,7,8-tetrahydrofolate + NADPH + H(+) = 5-methyluridine(54) in tRNA + (6S)-5,6,7,8-tetrahydrofolate + NADP(+)</text>
        <dbReference type="Rhea" id="RHEA:62372"/>
        <dbReference type="Rhea" id="RHEA-COMP:10167"/>
        <dbReference type="Rhea" id="RHEA-COMP:10193"/>
        <dbReference type="ChEBI" id="CHEBI:15378"/>
        <dbReference type="ChEBI" id="CHEBI:15636"/>
        <dbReference type="ChEBI" id="CHEBI:57453"/>
        <dbReference type="ChEBI" id="CHEBI:57783"/>
        <dbReference type="ChEBI" id="CHEBI:58349"/>
        <dbReference type="ChEBI" id="CHEBI:65315"/>
        <dbReference type="ChEBI" id="CHEBI:74447"/>
        <dbReference type="EC" id="2.1.1.74"/>
    </reaction>
</comment>
<dbReference type="InterPro" id="IPR002218">
    <property type="entry name" value="MnmG-rel"/>
</dbReference>
<dbReference type="AlphaFoldDB" id="A0A9D1HIM2"/>
<dbReference type="SUPFAM" id="SSF51905">
    <property type="entry name" value="FAD/NAD(P)-binding domain"/>
    <property type="match status" value="1"/>
</dbReference>
<dbReference type="NCBIfam" id="NF003739">
    <property type="entry name" value="PRK05335.1"/>
    <property type="match status" value="1"/>
</dbReference>
<dbReference type="InterPro" id="IPR004417">
    <property type="entry name" value="TrmFO"/>
</dbReference>
<protein>
    <recommendedName>
        <fullName evidence="10">Methylenetetrahydrofolate--tRNA-(uracil-5-)-methyltransferase TrmFO</fullName>
        <ecNumber evidence="10">2.1.1.74</ecNumber>
    </recommendedName>
    <alternativeName>
        <fullName evidence="10">Folate-dependent tRNA (uracil-5-)-methyltransferase</fullName>
    </alternativeName>
    <alternativeName>
        <fullName evidence="10">Folate-dependent tRNA(M-5-U54)-methyltransferase</fullName>
    </alternativeName>
</protein>
<evidence type="ECO:0000256" key="9">
    <source>
        <dbReference type="ARBA" id="ARBA00023027"/>
    </source>
</evidence>
<comment type="similarity">
    <text evidence="10">Belongs to the MnmG family. TrmFO subfamily.</text>
</comment>
<dbReference type="NCBIfam" id="TIGR00137">
    <property type="entry name" value="gid_trmFO"/>
    <property type="match status" value="1"/>
</dbReference>
<keyword evidence="3 10" id="KW-0489">Methyltransferase</keyword>
<dbReference type="PANTHER" id="PTHR11806:SF2">
    <property type="entry name" value="METHYLENETETRAHYDROFOLATE--TRNA-(URACIL-5-)-METHYLTRANSFERASE TRMFO"/>
    <property type="match status" value="1"/>
</dbReference>
<sequence length="455" mass="50247">MKQIKIIGAGLAGSEAAWQAAAQGAEVTLYEMRPERRSPAHHTADFAELVCSNSLRAAGLTNAVGLLKEEMRRQGSLIMRCADATRVPAGGALAVDRESFARQVTESIESCPNITVRREEITSLNGLLDDDSLVIVAAGPLISDALAADLQRRLGVSYLHFHDAVAPIVDGTTVDMTKAYWGSRYGKGESERGDYLNCPMTKNEYLRFYQELIAAERAPLHHFESEKDFEGCMPIESMARRGEDTIRFGPMKPVGLPDPHNEGREAYAVVQLRQDNAAASMFNLVGFQTRLLWGEQQRVFRLIPGLENAEFLRFGVMHRNTFLNAPQLLNADLSLQSDRRLYFAGQITGVEGYVESAACGLAAGFNAARRAKGEEPFFWPRETALGGLLAHLQTPSVDFQPMNVTFGLIEPLGYKLRSKQQKNLKIAERALNWLQANSPLYQVEAVGDSLDKLSE</sequence>
<dbReference type="HAMAP" id="MF_01037">
    <property type="entry name" value="TrmFO"/>
    <property type="match status" value="1"/>
</dbReference>
<evidence type="ECO:0000313" key="12">
    <source>
        <dbReference type="EMBL" id="HIU09739.1"/>
    </source>
</evidence>
<evidence type="ECO:0000256" key="4">
    <source>
        <dbReference type="ARBA" id="ARBA00022630"/>
    </source>
</evidence>
<evidence type="ECO:0000256" key="1">
    <source>
        <dbReference type="ARBA" id="ARBA00001974"/>
    </source>
</evidence>
<feature type="domain" description="MnmG N-terminal" evidence="11">
    <location>
        <begin position="4"/>
        <end position="375"/>
    </location>
</feature>
<reference evidence="12" key="2">
    <citation type="journal article" date="2021" name="PeerJ">
        <title>Extensive microbial diversity within the chicken gut microbiome revealed by metagenomics and culture.</title>
        <authorList>
            <person name="Gilroy R."/>
            <person name="Ravi A."/>
            <person name="Getino M."/>
            <person name="Pursley I."/>
            <person name="Horton D.L."/>
            <person name="Alikhan N.F."/>
            <person name="Baker D."/>
            <person name="Gharbi K."/>
            <person name="Hall N."/>
            <person name="Watson M."/>
            <person name="Adriaenssens E.M."/>
            <person name="Foster-Nyarko E."/>
            <person name="Jarju S."/>
            <person name="Secka A."/>
            <person name="Antonio M."/>
            <person name="Oren A."/>
            <person name="Chaudhuri R.R."/>
            <person name="La Ragione R."/>
            <person name="Hildebrand F."/>
            <person name="Pallen M.J."/>
        </authorList>
    </citation>
    <scope>NUCLEOTIDE SEQUENCE</scope>
    <source>
        <strain evidence="12">2830</strain>
    </source>
</reference>
<name>A0A9D1HIM2_9FIRM</name>
<dbReference type="GO" id="GO:0047151">
    <property type="term" value="F:tRNA (uracil(54)-C5)-methyltransferase activity, 5,10-methylenetetrahydrofolate-dependent"/>
    <property type="evidence" value="ECO:0007669"/>
    <property type="project" value="UniProtKB-UniRule"/>
</dbReference>
<keyword evidence="8 10" id="KW-0521">NADP</keyword>
<dbReference type="Pfam" id="PF01134">
    <property type="entry name" value="GIDA"/>
    <property type="match status" value="1"/>
</dbReference>
<evidence type="ECO:0000256" key="2">
    <source>
        <dbReference type="ARBA" id="ARBA00022490"/>
    </source>
</evidence>
<comment type="subcellular location">
    <subcellularLocation>
        <location evidence="10">Cytoplasm</location>
    </subcellularLocation>
</comment>
<dbReference type="PANTHER" id="PTHR11806">
    <property type="entry name" value="GLUCOSE INHIBITED DIVISION PROTEIN A"/>
    <property type="match status" value="1"/>
</dbReference>
<evidence type="ECO:0000256" key="10">
    <source>
        <dbReference type="HAMAP-Rule" id="MF_01037"/>
    </source>
</evidence>
<evidence type="ECO:0000256" key="5">
    <source>
        <dbReference type="ARBA" id="ARBA00022679"/>
    </source>
</evidence>
<dbReference type="GO" id="GO:0005829">
    <property type="term" value="C:cytosol"/>
    <property type="evidence" value="ECO:0007669"/>
    <property type="project" value="TreeGrafter"/>
</dbReference>
<keyword evidence="2 10" id="KW-0963">Cytoplasm</keyword>
<dbReference type="GO" id="GO:0050660">
    <property type="term" value="F:flavin adenine dinucleotide binding"/>
    <property type="evidence" value="ECO:0007669"/>
    <property type="project" value="UniProtKB-UniRule"/>
</dbReference>
<proteinExistence type="inferred from homology"/>
<organism evidence="12 13">
    <name type="scientific">Candidatus Avidehalobacter gallistercoris</name>
    <dbReference type="NCBI Taxonomy" id="2840694"/>
    <lineage>
        <taxon>Bacteria</taxon>
        <taxon>Bacillati</taxon>
        <taxon>Bacillota</taxon>
        <taxon>Clostridia</taxon>
        <taxon>Eubacteriales</taxon>
        <taxon>Peptococcaceae</taxon>
        <taxon>Peptococcaceae incertae sedis</taxon>
        <taxon>Candidatus Avidehalobacter</taxon>
    </lineage>
</organism>
<keyword evidence="7 10" id="KW-0274">FAD</keyword>
<feature type="binding site" evidence="10">
    <location>
        <begin position="8"/>
        <end position="13"/>
    </location>
    <ligand>
        <name>FAD</name>
        <dbReference type="ChEBI" id="CHEBI:57692"/>
    </ligand>
</feature>
<dbReference type="EC" id="2.1.1.74" evidence="10"/>
<dbReference type="EMBL" id="DVMH01000004">
    <property type="protein sequence ID" value="HIU09739.1"/>
    <property type="molecule type" value="Genomic_DNA"/>
</dbReference>
<dbReference type="InterPro" id="IPR036188">
    <property type="entry name" value="FAD/NAD-bd_sf"/>
</dbReference>
<reference evidence="12" key="1">
    <citation type="submission" date="2020-10" db="EMBL/GenBank/DDBJ databases">
        <authorList>
            <person name="Gilroy R."/>
        </authorList>
    </citation>
    <scope>NUCLEOTIDE SEQUENCE</scope>
    <source>
        <strain evidence="12">2830</strain>
    </source>
</reference>
<evidence type="ECO:0000256" key="7">
    <source>
        <dbReference type="ARBA" id="ARBA00022827"/>
    </source>
</evidence>
<evidence type="ECO:0000313" key="13">
    <source>
        <dbReference type="Proteomes" id="UP000824124"/>
    </source>
</evidence>
<comment type="cofactor">
    <cofactor evidence="1 10">
        <name>FAD</name>
        <dbReference type="ChEBI" id="CHEBI:57692"/>
    </cofactor>
</comment>
<gene>
    <name evidence="10 12" type="primary">trmFO</name>
    <name evidence="12" type="ORF">IAB00_00570</name>
</gene>
<keyword evidence="4 10" id="KW-0285">Flavoprotein</keyword>
<keyword evidence="9 10" id="KW-0520">NAD</keyword>
<comment type="caution">
    <text evidence="12">The sequence shown here is derived from an EMBL/GenBank/DDBJ whole genome shotgun (WGS) entry which is preliminary data.</text>
</comment>